<dbReference type="CDD" id="cd00616">
    <property type="entry name" value="AHBA_syn"/>
    <property type="match status" value="1"/>
</dbReference>
<reference evidence="1" key="1">
    <citation type="submission" date="2018-05" db="EMBL/GenBank/DDBJ databases">
        <authorList>
            <person name="Lanie J.A."/>
            <person name="Ng W.-L."/>
            <person name="Kazmierczak K.M."/>
            <person name="Andrzejewski T.M."/>
            <person name="Davidsen T.M."/>
            <person name="Wayne K.J."/>
            <person name="Tettelin H."/>
            <person name="Glass J.I."/>
            <person name="Rusch D."/>
            <person name="Podicherti R."/>
            <person name="Tsui H.-C.T."/>
            <person name="Winkler M.E."/>
        </authorList>
    </citation>
    <scope>NUCLEOTIDE SEQUENCE</scope>
</reference>
<dbReference type="InterPro" id="IPR015421">
    <property type="entry name" value="PyrdxlP-dep_Trfase_major"/>
</dbReference>
<dbReference type="Pfam" id="PF01041">
    <property type="entry name" value="DegT_DnrJ_EryC1"/>
    <property type="match status" value="1"/>
</dbReference>
<dbReference type="InterPro" id="IPR015424">
    <property type="entry name" value="PyrdxlP-dep_Trfase"/>
</dbReference>
<dbReference type="AlphaFoldDB" id="A0A381TKY5"/>
<dbReference type="InterPro" id="IPR000653">
    <property type="entry name" value="DegT/StrS_aminotransferase"/>
</dbReference>
<dbReference type="GO" id="GO:0000271">
    <property type="term" value="P:polysaccharide biosynthetic process"/>
    <property type="evidence" value="ECO:0007669"/>
    <property type="project" value="TreeGrafter"/>
</dbReference>
<proteinExistence type="predicted"/>
<gene>
    <name evidence="1" type="ORF">METZ01_LOCUS69298</name>
</gene>
<dbReference type="PIRSF" id="PIRSF000390">
    <property type="entry name" value="PLP_StrS"/>
    <property type="match status" value="1"/>
</dbReference>
<dbReference type="SUPFAM" id="SSF53383">
    <property type="entry name" value="PLP-dependent transferases"/>
    <property type="match status" value="1"/>
</dbReference>
<sequence length="349" mass="37835">MEYLGQVIAERYLSPGNWVRKFEKAWAKECGVHHAVAASSGTAALHLALLATGVGKGDEVIVPAMTCPDTLNAVTFAGADPVIVDIEPVRFGLDPSRLREEITPNTKAVIPVHLYGAAVDPEIFSICHERDLLVIEDAAEAHGAELGGQPVGSLGTAGCFSFRGDKMLGVGTGGMITTNDEQLARRANHLIGLAGTGGFDRYHSLELSYSYEMSNVHAAVGVAQVDMLAPTITAKRRIAGFYDRLLSSDLMDKPALVDGHVFWRYVVLLKRGNPRRVHSLLAEQGIETMPPFVPAYRLPHYAGQQSPKPFPVADDVYERLLSLPISPYLERSQVEEIVTLFHAAVVAEN</sequence>
<dbReference type="PANTHER" id="PTHR30244:SF34">
    <property type="entry name" value="DTDP-4-AMINO-4,6-DIDEOXYGALACTOSE TRANSAMINASE"/>
    <property type="match status" value="1"/>
</dbReference>
<dbReference type="Gene3D" id="3.90.1150.10">
    <property type="entry name" value="Aspartate Aminotransferase, domain 1"/>
    <property type="match status" value="1"/>
</dbReference>
<protein>
    <submittedName>
        <fullName evidence="1">Uncharacterized protein</fullName>
    </submittedName>
</protein>
<dbReference type="InterPro" id="IPR015422">
    <property type="entry name" value="PyrdxlP-dep_Trfase_small"/>
</dbReference>
<dbReference type="Gene3D" id="3.40.640.10">
    <property type="entry name" value="Type I PLP-dependent aspartate aminotransferase-like (Major domain)"/>
    <property type="match status" value="1"/>
</dbReference>
<organism evidence="1">
    <name type="scientific">marine metagenome</name>
    <dbReference type="NCBI Taxonomy" id="408172"/>
    <lineage>
        <taxon>unclassified sequences</taxon>
        <taxon>metagenomes</taxon>
        <taxon>ecological metagenomes</taxon>
    </lineage>
</organism>
<accession>A0A381TKY5</accession>
<name>A0A381TKY5_9ZZZZ</name>
<dbReference type="GO" id="GO:0030170">
    <property type="term" value="F:pyridoxal phosphate binding"/>
    <property type="evidence" value="ECO:0007669"/>
    <property type="project" value="TreeGrafter"/>
</dbReference>
<evidence type="ECO:0000313" key="1">
    <source>
        <dbReference type="EMBL" id="SVA16444.1"/>
    </source>
</evidence>
<dbReference type="EMBL" id="UINC01004729">
    <property type="protein sequence ID" value="SVA16444.1"/>
    <property type="molecule type" value="Genomic_DNA"/>
</dbReference>
<dbReference type="GO" id="GO:0008483">
    <property type="term" value="F:transaminase activity"/>
    <property type="evidence" value="ECO:0007669"/>
    <property type="project" value="TreeGrafter"/>
</dbReference>
<dbReference type="PANTHER" id="PTHR30244">
    <property type="entry name" value="TRANSAMINASE"/>
    <property type="match status" value="1"/>
</dbReference>